<protein>
    <recommendedName>
        <fullName evidence="8">ABC transmembrane type-1 domain-containing protein</fullName>
    </recommendedName>
</protein>
<keyword evidence="6 7" id="KW-0472">Membrane</keyword>
<dbReference type="PANTHER" id="PTHR32243:SF18">
    <property type="entry name" value="INNER MEMBRANE ABC TRANSPORTER PERMEASE PROTEIN YCJP"/>
    <property type="match status" value="1"/>
</dbReference>
<keyword evidence="3" id="KW-1003">Cell membrane</keyword>
<keyword evidence="2 7" id="KW-0813">Transport</keyword>
<reference evidence="10" key="1">
    <citation type="journal article" date="2019" name="Int. J. Syst. Evol. Microbiol.">
        <title>The Global Catalogue of Microorganisms (GCM) 10K type strain sequencing project: providing services to taxonomists for standard genome sequencing and annotation.</title>
        <authorList>
            <consortium name="The Broad Institute Genomics Platform"/>
            <consortium name="The Broad Institute Genome Sequencing Center for Infectious Disease"/>
            <person name="Wu L."/>
            <person name="Ma J."/>
        </authorList>
    </citation>
    <scope>NUCLEOTIDE SEQUENCE [LARGE SCALE GENOMIC DNA]</scope>
    <source>
        <strain evidence="10">NBRC 101365</strain>
    </source>
</reference>
<dbReference type="PROSITE" id="PS51257">
    <property type="entry name" value="PROKAR_LIPOPROTEIN"/>
    <property type="match status" value="1"/>
</dbReference>
<evidence type="ECO:0000256" key="7">
    <source>
        <dbReference type="RuleBase" id="RU363032"/>
    </source>
</evidence>
<feature type="domain" description="ABC transmembrane type-1" evidence="8">
    <location>
        <begin position="58"/>
        <end position="247"/>
    </location>
</feature>
<dbReference type="InterPro" id="IPR050901">
    <property type="entry name" value="BP-dep_ABC_trans_perm"/>
</dbReference>
<keyword evidence="5 7" id="KW-1133">Transmembrane helix</keyword>
<evidence type="ECO:0000256" key="4">
    <source>
        <dbReference type="ARBA" id="ARBA00022692"/>
    </source>
</evidence>
<gene>
    <name evidence="9" type="ORF">GCM10007874_54200</name>
</gene>
<sequence length="261" mass="29070">MRNQILLYMVALVSCSLTLFPPVWALYVSLSITVDGVWRLGLDHFVEVATDAQFWLSIWHSFAAAGLATVISITLGSMAAYGMTRFKVNYERLALFVLAMRMVPGIVLIIPFYILYRKTGLLDNVISLSVTYLTFSLPFAIWMIRGFFAAIPFELDEAAKLDGADAWTILWKVILPVAFAPIVTTAVLIFCFCWNEFLFALVLTDSKAITFLPFLTRFVPPQGPLYGQIFAGSAIYFTVPIVALALIRRHLEGSFTAGGIK</sequence>
<feature type="transmembrane region" description="Helical" evidence="7">
    <location>
        <begin position="93"/>
        <end position="114"/>
    </location>
</feature>
<evidence type="ECO:0000313" key="10">
    <source>
        <dbReference type="Proteomes" id="UP001156882"/>
    </source>
</evidence>
<dbReference type="PANTHER" id="PTHR32243">
    <property type="entry name" value="MALTOSE TRANSPORT SYSTEM PERMEASE-RELATED"/>
    <property type="match status" value="1"/>
</dbReference>
<dbReference type="CDD" id="cd06261">
    <property type="entry name" value="TM_PBP2"/>
    <property type="match status" value="1"/>
</dbReference>
<dbReference type="PROSITE" id="PS50928">
    <property type="entry name" value="ABC_TM1"/>
    <property type="match status" value="1"/>
</dbReference>
<evidence type="ECO:0000256" key="2">
    <source>
        <dbReference type="ARBA" id="ARBA00022448"/>
    </source>
</evidence>
<dbReference type="Gene3D" id="1.10.3720.10">
    <property type="entry name" value="MetI-like"/>
    <property type="match status" value="1"/>
</dbReference>
<feature type="transmembrane region" description="Helical" evidence="7">
    <location>
        <begin position="225"/>
        <end position="247"/>
    </location>
</feature>
<evidence type="ECO:0000256" key="1">
    <source>
        <dbReference type="ARBA" id="ARBA00004651"/>
    </source>
</evidence>
<comment type="similarity">
    <text evidence="7">Belongs to the binding-protein-dependent transport system permease family.</text>
</comment>
<feature type="transmembrane region" description="Helical" evidence="7">
    <location>
        <begin position="58"/>
        <end position="81"/>
    </location>
</feature>
<dbReference type="Proteomes" id="UP001156882">
    <property type="component" value="Unassembled WGS sequence"/>
</dbReference>
<evidence type="ECO:0000256" key="5">
    <source>
        <dbReference type="ARBA" id="ARBA00022989"/>
    </source>
</evidence>
<evidence type="ECO:0000256" key="3">
    <source>
        <dbReference type="ARBA" id="ARBA00022475"/>
    </source>
</evidence>
<dbReference type="InterPro" id="IPR000515">
    <property type="entry name" value="MetI-like"/>
</dbReference>
<feature type="transmembrane region" description="Helical" evidence="7">
    <location>
        <begin position="126"/>
        <end position="148"/>
    </location>
</feature>
<organism evidence="9 10">
    <name type="scientific">Labrys miyagiensis</name>
    <dbReference type="NCBI Taxonomy" id="346912"/>
    <lineage>
        <taxon>Bacteria</taxon>
        <taxon>Pseudomonadati</taxon>
        <taxon>Pseudomonadota</taxon>
        <taxon>Alphaproteobacteria</taxon>
        <taxon>Hyphomicrobiales</taxon>
        <taxon>Xanthobacteraceae</taxon>
        <taxon>Labrys</taxon>
    </lineage>
</organism>
<evidence type="ECO:0000313" key="9">
    <source>
        <dbReference type="EMBL" id="GLS22402.1"/>
    </source>
</evidence>
<evidence type="ECO:0000256" key="6">
    <source>
        <dbReference type="ARBA" id="ARBA00023136"/>
    </source>
</evidence>
<keyword evidence="4 7" id="KW-0812">Transmembrane</keyword>
<dbReference type="SUPFAM" id="SSF161098">
    <property type="entry name" value="MetI-like"/>
    <property type="match status" value="1"/>
</dbReference>
<name>A0ABQ6CS28_9HYPH</name>
<comment type="caution">
    <text evidence="9">The sequence shown here is derived from an EMBL/GenBank/DDBJ whole genome shotgun (WGS) entry which is preliminary data.</text>
</comment>
<proteinExistence type="inferred from homology"/>
<dbReference type="InterPro" id="IPR035906">
    <property type="entry name" value="MetI-like_sf"/>
</dbReference>
<accession>A0ABQ6CS28</accession>
<dbReference type="Pfam" id="PF00528">
    <property type="entry name" value="BPD_transp_1"/>
    <property type="match status" value="1"/>
</dbReference>
<dbReference type="EMBL" id="BSPC01000063">
    <property type="protein sequence ID" value="GLS22402.1"/>
    <property type="molecule type" value="Genomic_DNA"/>
</dbReference>
<evidence type="ECO:0000259" key="8">
    <source>
        <dbReference type="PROSITE" id="PS50928"/>
    </source>
</evidence>
<feature type="transmembrane region" description="Helical" evidence="7">
    <location>
        <begin position="169"/>
        <end position="197"/>
    </location>
</feature>
<comment type="subcellular location">
    <subcellularLocation>
        <location evidence="1 7">Cell membrane</location>
        <topology evidence="1 7">Multi-pass membrane protein</topology>
    </subcellularLocation>
</comment>
<keyword evidence="10" id="KW-1185">Reference proteome</keyword>